<protein>
    <submittedName>
        <fullName evidence="1">Uncharacterized protein</fullName>
    </submittedName>
</protein>
<organism evidence="1 2">
    <name type="scientific">Bacillus cereus</name>
    <dbReference type="NCBI Taxonomy" id="1396"/>
    <lineage>
        <taxon>Bacteria</taxon>
        <taxon>Bacillati</taxon>
        <taxon>Bacillota</taxon>
        <taxon>Bacilli</taxon>
        <taxon>Bacillales</taxon>
        <taxon>Bacillaceae</taxon>
        <taxon>Bacillus</taxon>
        <taxon>Bacillus cereus group</taxon>
    </lineage>
</organism>
<dbReference type="AlphaFoldDB" id="A0A9X6STR6"/>
<gene>
    <name evidence="1" type="ORF">CON36_30875</name>
</gene>
<reference evidence="1 2" key="1">
    <citation type="submission" date="2017-09" db="EMBL/GenBank/DDBJ databases">
        <title>Large-scale bioinformatics analysis of Bacillus genomes uncovers conserved roles of natural products in bacterial physiology.</title>
        <authorList>
            <consortium name="Agbiome Team Llc"/>
            <person name="Bleich R.M."/>
            <person name="Grubbs K.J."/>
            <person name="Santa Maria K.C."/>
            <person name="Allen S.E."/>
            <person name="Farag S."/>
            <person name="Shank E.A."/>
            <person name="Bowers A."/>
        </authorList>
    </citation>
    <scope>NUCLEOTIDE SEQUENCE [LARGE SCALE GENOMIC DNA]</scope>
    <source>
        <strain evidence="1 2">AFS092789</strain>
    </source>
</reference>
<accession>A0A9X6STR6</accession>
<evidence type="ECO:0000313" key="1">
    <source>
        <dbReference type="EMBL" id="PDZ94980.1"/>
    </source>
</evidence>
<dbReference type="EMBL" id="NVMX01000080">
    <property type="protein sequence ID" value="PDZ94980.1"/>
    <property type="molecule type" value="Genomic_DNA"/>
</dbReference>
<comment type="caution">
    <text evidence="1">The sequence shown here is derived from an EMBL/GenBank/DDBJ whole genome shotgun (WGS) entry which is preliminary data.</text>
</comment>
<feature type="non-terminal residue" evidence="1">
    <location>
        <position position="1"/>
    </location>
</feature>
<dbReference type="RefSeq" id="WP_170953041.1">
    <property type="nucleotide sequence ID" value="NZ_NVMX01000080.1"/>
</dbReference>
<name>A0A9X6STR6_BACCE</name>
<dbReference type="Proteomes" id="UP000219922">
    <property type="component" value="Unassembled WGS sequence"/>
</dbReference>
<evidence type="ECO:0000313" key="2">
    <source>
        <dbReference type="Proteomes" id="UP000219922"/>
    </source>
</evidence>
<sequence length="63" mass="6664">TVYGTAEIAQQALTKSSQPVLANSIRTSNHRSNLNSRANSYAVCEQCGSVTSAGKGCECSRWA</sequence>
<proteinExistence type="predicted"/>